<dbReference type="InterPro" id="IPR004045">
    <property type="entry name" value="Glutathione_S-Trfase_N"/>
</dbReference>
<evidence type="ECO:0000313" key="2">
    <source>
        <dbReference type="EMBL" id="PAV17592.1"/>
    </source>
</evidence>
<gene>
    <name evidence="2" type="ORF">PNOK_0607800</name>
</gene>
<dbReference type="Proteomes" id="UP000217199">
    <property type="component" value="Unassembled WGS sequence"/>
</dbReference>
<dbReference type="Pfam" id="PF22041">
    <property type="entry name" value="GST_C_7"/>
    <property type="match status" value="2"/>
</dbReference>
<dbReference type="OrthoDB" id="4951845at2759"/>
<dbReference type="PROSITE" id="PS50404">
    <property type="entry name" value="GST_NTER"/>
    <property type="match status" value="2"/>
</dbReference>
<dbReference type="EMBL" id="NBII01000006">
    <property type="protein sequence ID" value="PAV17592.1"/>
    <property type="molecule type" value="Genomic_DNA"/>
</dbReference>
<feature type="domain" description="GST N-terminal" evidence="1">
    <location>
        <begin position="7"/>
        <end position="97"/>
    </location>
</feature>
<evidence type="ECO:0000313" key="3">
    <source>
        <dbReference type="Proteomes" id="UP000217199"/>
    </source>
</evidence>
<dbReference type="AlphaFoldDB" id="A0A286UDA3"/>
<dbReference type="GO" id="GO:0005737">
    <property type="term" value="C:cytoplasm"/>
    <property type="evidence" value="ECO:0007669"/>
    <property type="project" value="TreeGrafter"/>
</dbReference>
<dbReference type="Gene3D" id="3.40.30.10">
    <property type="entry name" value="Glutaredoxin"/>
    <property type="match status" value="2"/>
</dbReference>
<dbReference type="InterPro" id="IPR036249">
    <property type="entry name" value="Thioredoxin-like_sf"/>
</dbReference>
<dbReference type="SUPFAM" id="SSF47616">
    <property type="entry name" value="GST C-terminal domain-like"/>
    <property type="match status" value="2"/>
</dbReference>
<dbReference type="InterPro" id="IPR054416">
    <property type="entry name" value="GST_UstS-like_C"/>
</dbReference>
<keyword evidence="3" id="KW-1185">Reference proteome</keyword>
<dbReference type="Gene3D" id="1.20.1050.10">
    <property type="match status" value="2"/>
</dbReference>
<dbReference type="GO" id="GO:0016740">
    <property type="term" value="F:transferase activity"/>
    <property type="evidence" value="ECO:0007669"/>
    <property type="project" value="UniProtKB-KW"/>
</dbReference>
<comment type="caution">
    <text evidence="2">The sequence shown here is derived from an EMBL/GenBank/DDBJ whole genome shotgun (WGS) entry which is preliminary data.</text>
</comment>
<reference evidence="2 3" key="1">
    <citation type="journal article" date="2017" name="Mol. Ecol.">
        <title>Comparative and population genomic landscape of Phellinus noxius: A hypervariable fungus causing root rot in trees.</title>
        <authorList>
            <person name="Chung C.L."/>
            <person name="Lee T.J."/>
            <person name="Akiba M."/>
            <person name="Lee H.H."/>
            <person name="Kuo T.H."/>
            <person name="Liu D."/>
            <person name="Ke H.M."/>
            <person name="Yokoi T."/>
            <person name="Roa M.B."/>
            <person name="Lu M.J."/>
            <person name="Chang Y.Y."/>
            <person name="Ann P.J."/>
            <person name="Tsai J.N."/>
            <person name="Chen C.Y."/>
            <person name="Tzean S.S."/>
            <person name="Ota Y."/>
            <person name="Hattori T."/>
            <person name="Sahashi N."/>
            <person name="Liou R.F."/>
            <person name="Kikuchi T."/>
            <person name="Tsai I.J."/>
        </authorList>
    </citation>
    <scope>NUCLEOTIDE SEQUENCE [LARGE SCALE GENOMIC DNA]</scope>
    <source>
        <strain evidence="2 3">FFPRI411160</strain>
    </source>
</reference>
<proteinExistence type="predicted"/>
<accession>A0A286UDA3</accession>
<dbReference type="InterPro" id="IPR036282">
    <property type="entry name" value="Glutathione-S-Trfase_C_sf"/>
</dbReference>
<dbReference type="SUPFAM" id="SSF52833">
    <property type="entry name" value="Thioredoxin-like"/>
    <property type="match status" value="2"/>
</dbReference>
<dbReference type="PANTHER" id="PTHR43968">
    <property type="match status" value="1"/>
</dbReference>
<evidence type="ECO:0000259" key="1">
    <source>
        <dbReference type="PROSITE" id="PS50404"/>
    </source>
</evidence>
<dbReference type="PANTHER" id="PTHR43968:SF6">
    <property type="entry name" value="GLUTATHIONE S-TRANSFERASE OMEGA"/>
    <property type="match status" value="1"/>
</dbReference>
<dbReference type="InterPro" id="IPR050983">
    <property type="entry name" value="GST_Omega/HSP26"/>
</dbReference>
<sequence>MITFYDIPSKLEGKVFSPNTLKTRITLNYKGLPFKTEWVEMPDIEFVIQNIDGSPTDKKGGRDYYTLPAIFDSTTGKVVTESANIAVYLDETYPDTPAIFPILGDGEGALNTRAAISAFQNLFLQKFSPIFNVGVTASQMALNPRSADHIRRTREPLYGKRIEDLAPPGPERDAMWREFKEGMEYIADLLDQNNQNGSDKLFLFGETFSFADAVALGLILWLMRVIGQESDEWKEVERWSGDTTVFGCIGKFKVIQVAMITFYDIASKLDNQSWSPSTLRARVALNYKGVPYKTEWVEMPDIAPKLKEIGGAPTKKKDSQDFYTLPAIHDSDTGRVVTESTNIAAYLDEKYPDRPLLFPKEIETRAAVSAFISLYIQKWTPILLPAAAGTYELLLPRSAEYFRQTRESWFGKKVEEFAPPGPERDAMWESLKEGLGQISDLLGQNDKSEGGLFLFGDVFSFADVTVVSFLLWLKTVTGPSSDEWKAVEEWHGGRWARLLEKTRHLHGDSPSVD</sequence>
<dbReference type="STRING" id="2282107.A0A286UDA3"/>
<organism evidence="2 3">
    <name type="scientific">Pyrrhoderma noxium</name>
    <dbReference type="NCBI Taxonomy" id="2282107"/>
    <lineage>
        <taxon>Eukaryota</taxon>
        <taxon>Fungi</taxon>
        <taxon>Dikarya</taxon>
        <taxon>Basidiomycota</taxon>
        <taxon>Agaricomycotina</taxon>
        <taxon>Agaricomycetes</taxon>
        <taxon>Hymenochaetales</taxon>
        <taxon>Hymenochaetaceae</taxon>
        <taxon>Pyrrhoderma</taxon>
    </lineage>
</organism>
<name>A0A286UDA3_9AGAM</name>
<dbReference type="Pfam" id="PF13409">
    <property type="entry name" value="GST_N_2"/>
    <property type="match status" value="2"/>
</dbReference>
<dbReference type="InParanoid" id="A0A286UDA3"/>
<protein>
    <submittedName>
        <fullName evidence="2">Glutathione S-transferase</fullName>
    </submittedName>
</protein>
<feature type="domain" description="GST N-terminal" evidence="1">
    <location>
        <begin position="265"/>
        <end position="355"/>
    </location>
</feature>